<dbReference type="Gene3D" id="3.40.50.150">
    <property type="entry name" value="Vaccinia Virus protein VP39"/>
    <property type="match status" value="1"/>
</dbReference>
<dbReference type="InterPro" id="IPR013217">
    <property type="entry name" value="Methyltransf_12"/>
</dbReference>
<organism evidence="4 5">
    <name type="scientific">Daldinia eschscholtzii</name>
    <dbReference type="NCBI Taxonomy" id="292717"/>
    <lineage>
        <taxon>Eukaryota</taxon>
        <taxon>Fungi</taxon>
        <taxon>Dikarya</taxon>
        <taxon>Ascomycota</taxon>
        <taxon>Pezizomycotina</taxon>
        <taxon>Sordariomycetes</taxon>
        <taxon>Xylariomycetidae</taxon>
        <taxon>Xylariales</taxon>
        <taxon>Hypoxylaceae</taxon>
        <taxon>Daldinia</taxon>
    </lineage>
</organism>
<evidence type="ECO:0000256" key="2">
    <source>
        <dbReference type="SAM" id="Coils"/>
    </source>
</evidence>
<protein>
    <recommendedName>
        <fullName evidence="3">Methyltransferase type 12 domain-containing protein</fullName>
    </recommendedName>
</protein>
<sequence length="280" mass="31532">MSDIYADNIARDERELKRLNTQLDYINTNIGYLLHPAVAASLPPNPRIADIGTGTARFLLLLREQYPNAILDGYDISPKLFPPENRLPPNVSLGVLDMKQPVPKELHGKYDVVHVRLMMAAMLPTEWPFVVQNLSELLRPGGFLQWEETDFVQAKYLRSLPEGKVDSLRFMGHQFGDGLRERFEHGWSTLPDQMRDAGLSPVLTDVAATDRVPETRKILTTSCAGLFFAWARMMADRGAPGAMTHDELDEMEKKVNDEISSGAYLSPSPKDPTYVHILTR</sequence>
<reference evidence="4 5" key="1">
    <citation type="journal article" date="2024" name="Front Chem Biol">
        <title>Unveiling the potential of Daldinia eschscholtzii MFLUCC 19-0629 through bioactivity and bioinformatics studies for enhanced sustainable agriculture production.</title>
        <authorList>
            <person name="Brooks S."/>
            <person name="Weaver J.A."/>
            <person name="Klomchit A."/>
            <person name="Alharthi S.A."/>
            <person name="Onlamun T."/>
            <person name="Nurani R."/>
            <person name="Vong T.K."/>
            <person name="Alberti F."/>
            <person name="Greco C."/>
        </authorList>
    </citation>
    <scope>NUCLEOTIDE SEQUENCE [LARGE SCALE GENOMIC DNA]</scope>
    <source>
        <strain evidence="4">MFLUCC 19-0629</strain>
    </source>
</reference>
<dbReference type="EMBL" id="JBANMG010000001">
    <property type="protein sequence ID" value="KAK6958356.1"/>
    <property type="molecule type" value="Genomic_DNA"/>
</dbReference>
<dbReference type="Proteomes" id="UP001369815">
    <property type="component" value="Unassembled WGS sequence"/>
</dbReference>
<evidence type="ECO:0000313" key="4">
    <source>
        <dbReference type="EMBL" id="KAK6958356.1"/>
    </source>
</evidence>
<comment type="caution">
    <text evidence="4">The sequence shown here is derived from an EMBL/GenBank/DDBJ whole genome shotgun (WGS) entry which is preliminary data.</text>
</comment>
<keyword evidence="2" id="KW-0175">Coiled coil</keyword>
<evidence type="ECO:0000259" key="3">
    <source>
        <dbReference type="Pfam" id="PF08242"/>
    </source>
</evidence>
<dbReference type="SUPFAM" id="SSF53335">
    <property type="entry name" value="S-adenosyl-L-methionine-dependent methyltransferases"/>
    <property type="match status" value="1"/>
</dbReference>
<comment type="similarity">
    <text evidence="1">Belongs to the methyltransferase superfamily. LaeA methyltransferase family.</text>
</comment>
<gene>
    <name evidence="4" type="ORF">Daesc_001155</name>
</gene>
<accession>A0AAX6N0R0</accession>
<evidence type="ECO:0000256" key="1">
    <source>
        <dbReference type="ARBA" id="ARBA00038158"/>
    </source>
</evidence>
<dbReference type="InterPro" id="IPR029063">
    <property type="entry name" value="SAM-dependent_MTases_sf"/>
</dbReference>
<dbReference type="PANTHER" id="PTHR43591">
    <property type="entry name" value="METHYLTRANSFERASE"/>
    <property type="match status" value="1"/>
</dbReference>
<keyword evidence="5" id="KW-1185">Reference proteome</keyword>
<dbReference type="Pfam" id="PF08242">
    <property type="entry name" value="Methyltransf_12"/>
    <property type="match status" value="1"/>
</dbReference>
<dbReference type="PANTHER" id="PTHR43591:SF110">
    <property type="entry name" value="RHODANESE DOMAIN-CONTAINING PROTEIN"/>
    <property type="match status" value="1"/>
</dbReference>
<evidence type="ECO:0000313" key="5">
    <source>
        <dbReference type="Proteomes" id="UP001369815"/>
    </source>
</evidence>
<dbReference type="AlphaFoldDB" id="A0AAX6N0R0"/>
<feature type="coiled-coil region" evidence="2">
    <location>
        <begin position="2"/>
        <end position="29"/>
    </location>
</feature>
<feature type="domain" description="Methyltransferase type 12" evidence="3">
    <location>
        <begin position="50"/>
        <end position="144"/>
    </location>
</feature>
<proteinExistence type="inferred from homology"/>
<dbReference type="CDD" id="cd02440">
    <property type="entry name" value="AdoMet_MTases"/>
    <property type="match status" value="1"/>
</dbReference>
<name>A0AAX6N0R0_9PEZI</name>